<evidence type="ECO:0000256" key="3">
    <source>
        <dbReference type="ARBA" id="ARBA00022454"/>
    </source>
</evidence>
<evidence type="ECO:0000256" key="1">
    <source>
        <dbReference type="ARBA" id="ARBA00004123"/>
    </source>
</evidence>
<dbReference type="EMBL" id="JAWRVI010000009">
    <property type="protein sequence ID" value="KAK4092302.1"/>
    <property type="molecule type" value="Genomic_DNA"/>
</dbReference>
<feature type="compositionally biased region" description="Basic and acidic residues" evidence="8">
    <location>
        <begin position="288"/>
        <end position="302"/>
    </location>
</feature>
<dbReference type="InterPro" id="IPR046341">
    <property type="entry name" value="SET_dom_sf"/>
</dbReference>
<comment type="subcellular location">
    <subcellularLocation>
        <location evidence="2">Chromosome</location>
    </subcellularLocation>
    <subcellularLocation>
        <location evidence="1">Nucleus</location>
    </subcellularLocation>
</comment>
<dbReference type="Gene3D" id="2.170.270.10">
    <property type="entry name" value="SET domain"/>
    <property type="match status" value="1"/>
</dbReference>
<feature type="compositionally biased region" description="Low complexity" evidence="8">
    <location>
        <begin position="50"/>
        <end position="60"/>
    </location>
</feature>
<evidence type="ECO:0000259" key="11">
    <source>
        <dbReference type="PROSITE" id="PS51215"/>
    </source>
</evidence>
<feature type="domain" description="Post-SET" evidence="10">
    <location>
        <begin position="602"/>
        <end position="618"/>
    </location>
</feature>
<reference evidence="12 13" key="1">
    <citation type="journal article" date="2024" name="Microbiol. Resour. Announc.">
        <title>Genome annotations for the ascomycete fungi Trichoderma harzianum, Trichoderma aggressivum, and Purpureocillium lilacinum.</title>
        <authorList>
            <person name="Beijen E.P.W."/>
            <person name="Ohm R.A."/>
        </authorList>
    </citation>
    <scope>NUCLEOTIDE SEQUENCE [LARGE SCALE GENOMIC DNA]</scope>
    <source>
        <strain evidence="12 13">CBS 150709</strain>
    </source>
</reference>
<organism evidence="12 13">
    <name type="scientific">Purpureocillium lilacinum</name>
    <name type="common">Paecilomyces lilacinus</name>
    <dbReference type="NCBI Taxonomy" id="33203"/>
    <lineage>
        <taxon>Eukaryota</taxon>
        <taxon>Fungi</taxon>
        <taxon>Dikarya</taxon>
        <taxon>Ascomycota</taxon>
        <taxon>Pezizomycotina</taxon>
        <taxon>Sordariomycetes</taxon>
        <taxon>Hypocreomycetidae</taxon>
        <taxon>Hypocreales</taxon>
        <taxon>Ophiocordycipitaceae</taxon>
        <taxon>Purpureocillium</taxon>
    </lineage>
</organism>
<evidence type="ECO:0000259" key="9">
    <source>
        <dbReference type="PROSITE" id="PS50280"/>
    </source>
</evidence>
<evidence type="ECO:0008006" key="14">
    <source>
        <dbReference type="Google" id="ProtNLM"/>
    </source>
</evidence>
<dbReference type="PROSITE" id="PS51215">
    <property type="entry name" value="AWS"/>
    <property type="match status" value="1"/>
</dbReference>
<dbReference type="PROSITE" id="PS50868">
    <property type="entry name" value="POST_SET"/>
    <property type="match status" value="1"/>
</dbReference>
<feature type="region of interest" description="Disordered" evidence="8">
    <location>
        <begin position="1"/>
        <end position="145"/>
    </location>
</feature>
<feature type="region of interest" description="Disordered" evidence="8">
    <location>
        <begin position="650"/>
        <end position="672"/>
    </location>
</feature>
<evidence type="ECO:0000313" key="13">
    <source>
        <dbReference type="Proteomes" id="UP001287286"/>
    </source>
</evidence>
<feature type="compositionally biased region" description="Polar residues" evidence="8">
    <location>
        <begin position="20"/>
        <end position="34"/>
    </location>
</feature>
<keyword evidence="3" id="KW-0158">Chromosome</keyword>
<dbReference type="PANTHER" id="PTHR22884">
    <property type="entry name" value="SET DOMAIN PROTEINS"/>
    <property type="match status" value="1"/>
</dbReference>
<feature type="domain" description="AWS" evidence="11">
    <location>
        <begin position="420"/>
        <end position="467"/>
    </location>
</feature>
<feature type="region of interest" description="Disordered" evidence="8">
    <location>
        <begin position="184"/>
        <end position="237"/>
    </location>
</feature>
<keyword evidence="5" id="KW-0808">Transferase</keyword>
<feature type="compositionally biased region" description="Basic and acidic residues" evidence="8">
    <location>
        <begin position="36"/>
        <end position="47"/>
    </location>
</feature>
<dbReference type="SUPFAM" id="SSF82199">
    <property type="entry name" value="SET domain"/>
    <property type="match status" value="1"/>
</dbReference>
<name>A0ABR0C7I3_PURLI</name>
<comment type="caution">
    <text evidence="12">The sequence shown here is derived from an EMBL/GenBank/DDBJ whole genome shotgun (WGS) entry which is preliminary data.</text>
</comment>
<evidence type="ECO:0000256" key="5">
    <source>
        <dbReference type="ARBA" id="ARBA00022679"/>
    </source>
</evidence>
<evidence type="ECO:0000256" key="2">
    <source>
        <dbReference type="ARBA" id="ARBA00004286"/>
    </source>
</evidence>
<feature type="compositionally biased region" description="Low complexity" evidence="8">
    <location>
        <begin position="7"/>
        <end position="19"/>
    </location>
</feature>
<feature type="compositionally biased region" description="Low complexity" evidence="8">
    <location>
        <begin position="775"/>
        <end position="787"/>
    </location>
</feature>
<dbReference type="Proteomes" id="UP001287286">
    <property type="component" value="Unassembled WGS sequence"/>
</dbReference>
<feature type="region of interest" description="Disordered" evidence="8">
    <location>
        <begin position="764"/>
        <end position="794"/>
    </location>
</feature>
<evidence type="ECO:0000256" key="8">
    <source>
        <dbReference type="SAM" id="MobiDB-lite"/>
    </source>
</evidence>
<proteinExistence type="predicted"/>
<dbReference type="SMART" id="SM00508">
    <property type="entry name" value="PostSET"/>
    <property type="match status" value="1"/>
</dbReference>
<evidence type="ECO:0000313" key="12">
    <source>
        <dbReference type="EMBL" id="KAK4092302.1"/>
    </source>
</evidence>
<keyword evidence="4" id="KW-0489">Methyltransferase</keyword>
<evidence type="ECO:0000256" key="4">
    <source>
        <dbReference type="ARBA" id="ARBA00022603"/>
    </source>
</evidence>
<dbReference type="Pfam" id="PF00856">
    <property type="entry name" value="SET"/>
    <property type="match status" value="1"/>
</dbReference>
<evidence type="ECO:0000259" key="10">
    <source>
        <dbReference type="PROSITE" id="PS50868"/>
    </source>
</evidence>
<keyword evidence="6" id="KW-0949">S-adenosyl-L-methionine</keyword>
<dbReference type="InterPro" id="IPR001214">
    <property type="entry name" value="SET_dom"/>
</dbReference>
<feature type="domain" description="SET" evidence="9">
    <location>
        <begin position="478"/>
        <end position="594"/>
    </location>
</feature>
<dbReference type="PROSITE" id="PS50280">
    <property type="entry name" value="SET"/>
    <property type="match status" value="1"/>
</dbReference>
<dbReference type="SMART" id="SM00317">
    <property type="entry name" value="SET"/>
    <property type="match status" value="1"/>
</dbReference>
<dbReference type="Pfam" id="PF17907">
    <property type="entry name" value="AWS"/>
    <property type="match status" value="1"/>
</dbReference>
<protein>
    <recommendedName>
        <fullName evidence="14">Histone-lysine N-methyltransferase ASH1L</fullName>
    </recommendedName>
</protein>
<accession>A0ABR0C7I3</accession>
<keyword evidence="7" id="KW-0539">Nucleus</keyword>
<dbReference type="InterPro" id="IPR006560">
    <property type="entry name" value="AWS_dom"/>
</dbReference>
<dbReference type="InterPro" id="IPR003616">
    <property type="entry name" value="Post-SET_dom"/>
</dbReference>
<sequence length="931" mass="100812">MSLLVETSSVSAAATDTASNLASSGSTPPTTVADTESLHSDTPKHDVITVADDAADAPPVHLDDDDREPLAVAVTPGPDEPQAPKADVESSKPAPSDTPARRSSRARVSAPVYNLAKLSGTDGHGKRRANGDVVADRKRRRTISGDTLVGSVEGLASPSSAKGKQHKALQEGIDALNLQWSPAALSAPSSPRTRRKAQGRESPRLSRPSSRLAGGVSSLGAKLSSIGKKGRKAVDKGVTKMSRELRRLQDTNEYSGIDERPVLHTVWSNGKFVDPNAPVAPPARKKAKVEPEPEPEPKKEDSEPITNTKQRRVKKYLAKGLYAGQDAPVDMFKGLTMGEKKKLAGLPELIPSGRLNKTMPLPIYTGLRMLIAGRDFKLPYNICNPLPPGQPKPDEWKKMTKNRFIGDSKEVWRKLPHIDDYQSKCVCKPEDGCGESCQNRIMLYECDATNCNIGKEHCTNRAFADLMARRSKGGKYRVGVEVIKTSDRGYGVRSNRCFRPNQIIMEYTGEIITEEECERRMNEVYKHNECYYLMSFDQNMIIDATTGSIARFVNHSCNPNCRMIKWIVSGQPRMALFAGDRPIMTGDELTYDYNFDPFSAKNVQKCLCGSHNCRGVLGPKKHEAKPPKADLKKAVKATVKAGKRKLKELIGDEEADGSKAKKRKIQPATGVKRSLSNASLKAAKGAAKGAATALKKGVSSIAGSAKKAALGTKSPANRRASTGAVIKKTSTTKVVKTYGQLARTKQVSSRSSSLTIVAAVGDENAKPGKKVSPGKAKAAASRRVSSATGKSPKARIRIVSNSHARARGWWADAAPDGDEGEARSASHRSNRWNLTSHAASCDAVLYVSWRADPMLHSDYHATGCRRGQTEHPSCSRAAQGRCEAHRFKTRSGWRCATTTTYRYGGKSRDALGVGLALVLLRPGGFKSPPCY</sequence>
<keyword evidence="13" id="KW-1185">Reference proteome</keyword>
<gene>
    <name evidence="12" type="ORF">Purlil1_3555</name>
</gene>
<evidence type="ECO:0000256" key="6">
    <source>
        <dbReference type="ARBA" id="ARBA00022691"/>
    </source>
</evidence>
<dbReference type="InterPro" id="IPR050777">
    <property type="entry name" value="SET2_Histone-Lys_MeTrsfase"/>
</dbReference>
<evidence type="ECO:0000256" key="7">
    <source>
        <dbReference type="ARBA" id="ARBA00023242"/>
    </source>
</evidence>
<feature type="region of interest" description="Disordered" evidence="8">
    <location>
        <begin position="269"/>
        <end position="310"/>
    </location>
</feature>